<dbReference type="CDD" id="cd03785">
    <property type="entry name" value="GT28_MurG"/>
    <property type="match status" value="1"/>
</dbReference>
<feature type="domain" description="Glycosyltransferase family 28 N-terminal" evidence="11">
    <location>
        <begin position="5"/>
        <end position="137"/>
    </location>
</feature>
<dbReference type="eggNOG" id="COG0707">
    <property type="taxonomic scope" value="Bacteria"/>
</dbReference>
<dbReference type="GO" id="GO:0051301">
    <property type="term" value="P:cell division"/>
    <property type="evidence" value="ECO:0007669"/>
    <property type="project" value="UniProtKB-KW"/>
</dbReference>
<dbReference type="Proteomes" id="UP000001302">
    <property type="component" value="Chromosome"/>
</dbReference>
<dbReference type="AlphaFoldDB" id="E0TDT1"/>
<keyword evidence="7 10" id="KW-0472">Membrane</keyword>
<keyword evidence="14" id="KW-1185">Reference proteome</keyword>
<organism evidence="13 14">
    <name type="scientific">Parvularcula bermudensis (strain ATCC BAA-594 / HTCC2503 / KCTC 12087)</name>
    <dbReference type="NCBI Taxonomy" id="314260"/>
    <lineage>
        <taxon>Bacteria</taxon>
        <taxon>Pseudomonadati</taxon>
        <taxon>Pseudomonadota</taxon>
        <taxon>Alphaproteobacteria</taxon>
        <taxon>Parvularculales</taxon>
        <taxon>Parvularculaceae</taxon>
        <taxon>Parvularcula</taxon>
    </lineage>
</organism>
<keyword evidence="10" id="KW-0997">Cell inner membrane</keyword>
<evidence type="ECO:0000256" key="7">
    <source>
        <dbReference type="ARBA" id="ARBA00023136"/>
    </source>
</evidence>
<dbReference type="GO" id="GO:0050511">
    <property type="term" value="F:undecaprenyldiphospho-muramoylpentapeptide beta-N-acetylglucosaminyltransferase activity"/>
    <property type="evidence" value="ECO:0007669"/>
    <property type="project" value="UniProtKB-UniRule"/>
</dbReference>
<gene>
    <name evidence="10" type="primary">murG</name>
    <name evidence="13" type="ordered locus">PB2503_09724</name>
</gene>
<evidence type="ECO:0000256" key="2">
    <source>
        <dbReference type="ARBA" id="ARBA00022618"/>
    </source>
</evidence>
<dbReference type="Pfam" id="PF04101">
    <property type="entry name" value="Glyco_tran_28_C"/>
    <property type="match status" value="1"/>
</dbReference>
<keyword evidence="4 10" id="KW-0808">Transferase</keyword>
<evidence type="ECO:0000256" key="6">
    <source>
        <dbReference type="ARBA" id="ARBA00022984"/>
    </source>
</evidence>
<feature type="binding site" evidence="10">
    <location>
        <begin position="12"/>
        <end position="14"/>
    </location>
    <ligand>
        <name>UDP-N-acetyl-alpha-D-glucosamine</name>
        <dbReference type="ChEBI" id="CHEBI:57705"/>
    </ligand>
</feature>
<evidence type="ECO:0000256" key="8">
    <source>
        <dbReference type="ARBA" id="ARBA00023306"/>
    </source>
</evidence>
<comment type="caution">
    <text evidence="10">Lacks conserved residue(s) required for the propagation of feature annotation.</text>
</comment>
<dbReference type="GO" id="GO:0051991">
    <property type="term" value="F:UDP-N-acetyl-D-glucosamine:N-acetylmuramoyl-L-alanyl-D-glutamyl-meso-2,6-diaminopimelyl-D-alanyl-D-alanine-diphosphoundecaprenol 4-beta-N-acetylglucosaminlytransferase activity"/>
    <property type="evidence" value="ECO:0007669"/>
    <property type="project" value="RHEA"/>
</dbReference>
<feature type="binding site" evidence="10">
    <location>
        <position position="123"/>
    </location>
    <ligand>
        <name>UDP-N-acetyl-alpha-D-glucosamine</name>
        <dbReference type="ChEBI" id="CHEBI:57705"/>
    </ligand>
</feature>
<keyword evidence="6 10" id="KW-0573">Peptidoglycan synthesis</keyword>
<keyword evidence="9 10" id="KW-0961">Cell wall biogenesis/degradation</keyword>
<dbReference type="InterPro" id="IPR007235">
    <property type="entry name" value="Glyco_trans_28_C"/>
</dbReference>
<reference evidence="14" key="1">
    <citation type="submission" date="2010-08" db="EMBL/GenBank/DDBJ databases">
        <title>Genome sequence of Parvularcula bermudensis HTCC2503.</title>
        <authorList>
            <person name="Kang D.-M."/>
            <person name="Oh H.-M."/>
            <person name="Cho J.-C."/>
        </authorList>
    </citation>
    <scope>NUCLEOTIDE SEQUENCE [LARGE SCALE GENOMIC DNA]</scope>
    <source>
        <strain evidence="14">ATCC BAA-594 / HTCC2503 / KCTC 12087</strain>
    </source>
</reference>
<feature type="binding site" evidence="10">
    <location>
        <position position="165"/>
    </location>
    <ligand>
        <name>UDP-N-acetyl-alpha-D-glucosamine</name>
        <dbReference type="ChEBI" id="CHEBI:57705"/>
    </ligand>
</feature>
<comment type="function">
    <text evidence="10">Cell wall formation. Catalyzes the transfer of a GlcNAc subunit on undecaprenyl-pyrophosphoryl-MurNAc-pentapeptide (lipid intermediate I) to form undecaprenyl-pyrophosphoryl-MurNAc-(pentapeptide)GlcNAc (lipid intermediate II).</text>
</comment>
<dbReference type="InterPro" id="IPR004276">
    <property type="entry name" value="GlycoTrans_28_N"/>
</dbReference>
<dbReference type="GO" id="GO:0071555">
    <property type="term" value="P:cell wall organization"/>
    <property type="evidence" value="ECO:0007669"/>
    <property type="project" value="UniProtKB-KW"/>
</dbReference>
<evidence type="ECO:0000256" key="4">
    <source>
        <dbReference type="ARBA" id="ARBA00022679"/>
    </source>
</evidence>
<dbReference type="GO" id="GO:0005886">
    <property type="term" value="C:plasma membrane"/>
    <property type="evidence" value="ECO:0007669"/>
    <property type="project" value="UniProtKB-SubCell"/>
</dbReference>
<dbReference type="KEGG" id="pbr:PB2503_09724"/>
<dbReference type="RefSeq" id="WP_013300971.1">
    <property type="nucleotide sequence ID" value="NC_014414.1"/>
</dbReference>
<evidence type="ECO:0000313" key="14">
    <source>
        <dbReference type="Proteomes" id="UP000001302"/>
    </source>
</evidence>
<evidence type="ECO:0000256" key="9">
    <source>
        <dbReference type="ARBA" id="ARBA00023316"/>
    </source>
</evidence>
<dbReference type="EC" id="2.4.1.227" evidence="10"/>
<evidence type="ECO:0000256" key="1">
    <source>
        <dbReference type="ARBA" id="ARBA00022475"/>
    </source>
</evidence>
<dbReference type="PANTHER" id="PTHR21015">
    <property type="entry name" value="UDP-N-ACETYLGLUCOSAMINE--N-ACETYLMURAMYL-(PENTAPEPTIDE) PYROPHOSPHORYL-UNDECAPRENOL N-ACETYLGLUCOSAMINE TRANSFERASE 1"/>
    <property type="match status" value="1"/>
</dbReference>
<accession>E0TDT1</accession>
<dbReference type="UniPathway" id="UPA00219"/>
<comment type="subcellular location">
    <subcellularLocation>
        <location evidence="10">Cell inner membrane</location>
        <topology evidence="10">Peripheral membrane protein</topology>
        <orientation evidence="10">Cytoplasmic side</orientation>
    </subcellularLocation>
</comment>
<comment type="similarity">
    <text evidence="10">Belongs to the glycosyltransferase 28 family. MurG subfamily.</text>
</comment>
<dbReference type="GO" id="GO:0008360">
    <property type="term" value="P:regulation of cell shape"/>
    <property type="evidence" value="ECO:0007669"/>
    <property type="project" value="UniProtKB-KW"/>
</dbReference>
<dbReference type="GO" id="GO:0009252">
    <property type="term" value="P:peptidoglycan biosynthetic process"/>
    <property type="evidence" value="ECO:0007669"/>
    <property type="project" value="UniProtKB-UniRule"/>
</dbReference>
<feature type="binding site" evidence="10">
    <location>
        <position position="193"/>
    </location>
    <ligand>
        <name>UDP-N-acetyl-alpha-D-glucosamine</name>
        <dbReference type="ChEBI" id="CHEBI:57705"/>
    </ligand>
</feature>
<evidence type="ECO:0000259" key="11">
    <source>
        <dbReference type="Pfam" id="PF03033"/>
    </source>
</evidence>
<keyword evidence="2 10" id="KW-0132">Cell division</keyword>
<feature type="binding site" evidence="10">
    <location>
        <position position="294"/>
    </location>
    <ligand>
        <name>UDP-N-acetyl-alpha-D-glucosamine</name>
        <dbReference type="ChEBI" id="CHEBI:57705"/>
    </ligand>
</feature>
<feature type="domain" description="Glycosyl transferase family 28 C-terminal" evidence="12">
    <location>
        <begin position="187"/>
        <end position="341"/>
    </location>
</feature>
<keyword evidence="5 10" id="KW-0133">Cell shape</keyword>
<proteinExistence type="inferred from homology"/>
<dbReference type="HAMAP" id="MF_00033">
    <property type="entry name" value="MurG"/>
    <property type="match status" value="1"/>
</dbReference>
<dbReference type="Gene3D" id="3.40.50.2000">
    <property type="entry name" value="Glycogen Phosphorylase B"/>
    <property type="match status" value="2"/>
</dbReference>
<evidence type="ECO:0000256" key="10">
    <source>
        <dbReference type="HAMAP-Rule" id="MF_00033"/>
    </source>
</evidence>
<protein>
    <recommendedName>
        <fullName evidence="10">UDP-N-acetylglucosamine--N-acetylmuramyl-(pentapeptide) pyrophosphoryl-undecaprenol N-acetylglucosamine transferase</fullName>
        <ecNumber evidence="10">2.4.1.227</ecNumber>
    </recommendedName>
    <alternativeName>
        <fullName evidence="10">Undecaprenyl-PP-MurNAc-pentapeptide-UDPGlcNAc GlcNAc transferase</fullName>
    </alternativeName>
</protein>
<dbReference type="InterPro" id="IPR006009">
    <property type="entry name" value="GlcNAc_MurG"/>
</dbReference>
<comment type="catalytic activity">
    <reaction evidence="10">
        <text>di-trans,octa-cis-undecaprenyl diphospho-N-acetyl-alpha-D-muramoyl-L-alanyl-D-glutamyl-meso-2,6-diaminopimeloyl-D-alanyl-D-alanine + UDP-N-acetyl-alpha-D-glucosamine = di-trans,octa-cis-undecaprenyl diphospho-[N-acetyl-alpha-D-glucosaminyl-(1-&gt;4)]-N-acetyl-alpha-D-muramoyl-L-alanyl-D-glutamyl-meso-2,6-diaminopimeloyl-D-alanyl-D-alanine + UDP + H(+)</text>
        <dbReference type="Rhea" id="RHEA:31227"/>
        <dbReference type="ChEBI" id="CHEBI:15378"/>
        <dbReference type="ChEBI" id="CHEBI:57705"/>
        <dbReference type="ChEBI" id="CHEBI:58223"/>
        <dbReference type="ChEBI" id="CHEBI:61387"/>
        <dbReference type="ChEBI" id="CHEBI:61388"/>
        <dbReference type="EC" id="2.4.1.227"/>
    </reaction>
</comment>
<keyword evidence="1 10" id="KW-1003">Cell membrane</keyword>
<comment type="pathway">
    <text evidence="10">Cell wall biogenesis; peptidoglycan biosynthesis.</text>
</comment>
<dbReference type="OrthoDB" id="9808936at2"/>
<dbReference type="STRING" id="314260.PB2503_09724"/>
<dbReference type="GO" id="GO:0005975">
    <property type="term" value="P:carbohydrate metabolic process"/>
    <property type="evidence" value="ECO:0007669"/>
    <property type="project" value="InterPro"/>
</dbReference>
<dbReference type="PANTHER" id="PTHR21015:SF22">
    <property type="entry name" value="GLYCOSYLTRANSFERASE"/>
    <property type="match status" value="1"/>
</dbReference>
<sequence length="363" mass="37842">MTATIGFAAGGTGGHMFPAQAVAHALKARGHRIILFSDARGMRYADDFPADRIVLLEAANPNAKGLWAKATAAFTLLSGLRTARRALKEEAVDLMIGFGGYPSAPGYFAARTLRLPTVLHEANAILGRVNRRAAPGADLVAHGFPSLARLPDTSAAIVFTGNPVREAVRAAAALPWPSTASDAPLKLLIFGGSQGAALFGRVFPAAISQLPAEIRYRLVVTHQVTDDHREAVAAAYEAAGVEAVLAPFFPDLPARIADSHLVVARAGAGTVTELSLIARPAILVPLAIAMDDHQRLNAESLAKSGAADILLEAEATPEAAAALLLPRLRDPQRSLELAAAAGQGVPPEAAADLAERIEMLLEG</sequence>
<dbReference type="SUPFAM" id="SSF53756">
    <property type="entry name" value="UDP-Glycosyltransferase/glycogen phosphorylase"/>
    <property type="match status" value="1"/>
</dbReference>
<keyword evidence="8 10" id="KW-0131">Cell cycle</keyword>
<evidence type="ECO:0000259" key="12">
    <source>
        <dbReference type="Pfam" id="PF04101"/>
    </source>
</evidence>
<evidence type="ECO:0000256" key="3">
    <source>
        <dbReference type="ARBA" id="ARBA00022676"/>
    </source>
</evidence>
<dbReference type="HOGENOM" id="CLU_037404_2_1_5"/>
<evidence type="ECO:0000313" key="13">
    <source>
        <dbReference type="EMBL" id="ADM09997.1"/>
    </source>
</evidence>
<dbReference type="Pfam" id="PF03033">
    <property type="entry name" value="Glyco_transf_28"/>
    <property type="match status" value="1"/>
</dbReference>
<evidence type="ECO:0000256" key="5">
    <source>
        <dbReference type="ARBA" id="ARBA00022960"/>
    </source>
</evidence>
<dbReference type="EMBL" id="CP002156">
    <property type="protein sequence ID" value="ADM09997.1"/>
    <property type="molecule type" value="Genomic_DNA"/>
</dbReference>
<dbReference type="CAZy" id="GT28">
    <property type="family name" value="Glycosyltransferase Family 28"/>
</dbReference>
<name>E0TDT1_PARBH</name>
<keyword evidence="3 10" id="KW-0328">Glycosyltransferase</keyword>
<reference evidence="13 14" key="2">
    <citation type="journal article" date="2011" name="J. Bacteriol.">
        <title>Complete genome sequence of strain HTCC2503T of Parvularcula bermudensis, the type species of the order "Parvularculales" in the class Alphaproteobacteria.</title>
        <authorList>
            <person name="Oh H.M."/>
            <person name="Kang I."/>
            <person name="Vergin K.L."/>
            <person name="Kang D."/>
            <person name="Rhee K.H."/>
            <person name="Giovannoni S.J."/>
            <person name="Cho J.C."/>
        </authorList>
    </citation>
    <scope>NUCLEOTIDE SEQUENCE [LARGE SCALE GENOMIC DNA]</scope>
    <source>
        <strain evidence="14">ATCC BAA-594 / HTCC2503 / KCTC 12087</strain>
    </source>
</reference>